<dbReference type="SMART" id="SM00345">
    <property type="entry name" value="HTH_GNTR"/>
    <property type="match status" value="1"/>
</dbReference>
<dbReference type="PANTHER" id="PTHR43537">
    <property type="entry name" value="TRANSCRIPTIONAL REGULATOR, GNTR FAMILY"/>
    <property type="match status" value="1"/>
</dbReference>
<organism evidence="5 6">
    <name type="scientific">Virgibacillus alimentarius</name>
    <dbReference type="NCBI Taxonomy" id="698769"/>
    <lineage>
        <taxon>Bacteria</taxon>
        <taxon>Bacillati</taxon>
        <taxon>Bacillota</taxon>
        <taxon>Bacilli</taxon>
        <taxon>Bacillales</taxon>
        <taxon>Bacillaceae</taxon>
        <taxon>Virgibacillus</taxon>
    </lineage>
</organism>
<dbReference type="InterPro" id="IPR000524">
    <property type="entry name" value="Tscrpt_reg_HTH_GntR"/>
</dbReference>
<dbReference type="Proteomes" id="UP001519294">
    <property type="component" value="Unassembled WGS sequence"/>
</dbReference>
<accession>A0ABS4S9J7</accession>
<evidence type="ECO:0000256" key="2">
    <source>
        <dbReference type="ARBA" id="ARBA00023125"/>
    </source>
</evidence>
<keyword evidence="2 5" id="KW-0238">DNA-binding</keyword>
<dbReference type="SMART" id="SM00895">
    <property type="entry name" value="FCD"/>
    <property type="match status" value="1"/>
</dbReference>
<dbReference type="Pfam" id="PF00392">
    <property type="entry name" value="GntR"/>
    <property type="match status" value="1"/>
</dbReference>
<dbReference type="Gene3D" id="1.10.10.10">
    <property type="entry name" value="Winged helix-like DNA-binding domain superfamily/Winged helix DNA-binding domain"/>
    <property type="match status" value="1"/>
</dbReference>
<sequence>MSELNFGKPIKKETVYEIAYRELKSAILSNKLNQNQFYTEEDFANELGISRTPVREAIQGLVYDRLLIAVPRKGVKVRGFTNSEINQIFLLRKAIEKEVLTEFLKTVTNEQINRLEEIISQQDKAIIHENRELFIQLDQEFHNCIIHYTNYNLVEEIYSKLHDLTVLIGYQAIRKEGRMNEVITEHKDIVQAIVEKNKEQASAKLLLHLDNTMDSYKIMDNK</sequence>
<dbReference type="EMBL" id="JAGIKX010000020">
    <property type="protein sequence ID" value="MBP2258165.1"/>
    <property type="molecule type" value="Genomic_DNA"/>
</dbReference>
<evidence type="ECO:0000313" key="5">
    <source>
        <dbReference type="EMBL" id="MBP2258165.1"/>
    </source>
</evidence>
<dbReference type="SUPFAM" id="SSF48008">
    <property type="entry name" value="GntR ligand-binding domain-like"/>
    <property type="match status" value="1"/>
</dbReference>
<dbReference type="PANTHER" id="PTHR43537:SF24">
    <property type="entry name" value="GLUCONATE OPERON TRANSCRIPTIONAL REPRESSOR"/>
    <property type="match status" value="1"/>
</dbReference>
<dbReference type="InterPro" id="IPR036388">
    <property type="entry name" value="WH-like_DNA-bd_sf"/>
</dbReference>
<dbReference type="Gene3D" id="1.20.120.530">
    <property type="entry name" value="GntR ligand-binding domain-like"/>
    <property type="match status" value="1"/>
</dbReference>
<keyword evidence="6" id="KW-1185">Reference proteome</keyword>
<comment type="caution">
    <text evidence="5">The sequence shown here is derived from an EMBL/GenBank/DDBJ whole genome shotgun (WGS) entry which is preliminary data.</text>
</comment>
<keyword evidence="3" id="KW-0804">Transcription</keyword>
<dbReference type="SUPFAM" id="SSF46785">
    <property type="entry name" value="Winged helix' DNA-binding domain"/>
    <property type="match status" value="1"/>
</dbReference>
<name>A0ABS4S9J7_9BACI</name>
<feature type="domain" description="HTH gntR-type" evidence="4">
    <location>
        <begin position="13"/>
        <end position="80"/>
    </location>
</feature>
<dbReference type="InterPro" id="IPR008920">
    <property type="entry name" value="TF_FadR/GntR_C"/>
</dbReference>
<gene>
    <name evidence="5" type="ORF">J2Z81_002136</name>
</gene>
<reference evidence="5 6" key="1">
    <citation type="submission" date="2021-03" db="EMBL/GenBank/DDBJ databases">
        <title>Genomic Encyclopedia of Type Strains, Phase IV (KMG-IV): sequencing the most valuable type-strain genomes for metagenomic binning, comparative biology and taxonomic classification.</title>
        <authorList>
            <person name="Goeker M."/>
        </authorList>
    </citation>
    <scope>NUCLEOTIDE SEQUENCE [LARGE SCALE GENOMIC DNA]</scope>
    <source>
        <strain evidence="5 6">DSM 25790</strain>
    </source>
</reference>
<protein>
    <submittedName>
        <fullName evidence="5">DNA-binding GntR family transcriptional regulator</fullName>
    </submittedName>
</protein>
<proteinExistence type="predicted"/>
<evidence type="ECO:0000256" key="1">
    <source>
        <dbReference type="ARBA" id="ARBA00023015"/>
    </source>
</evidence>
<evidence type="ECO:0000256" key="3">
    <source>
        <dbReference type="ARBA" id="ARBA00023163"/>
    </source>
</evidence>
<dbReference type="InterPro" id="IPR011711">
    <property type="entry name" value="GntR_C"/>
</dbReference>
<dbReference type="Pfam" id="PF07729">
    <property type="entry name" value="FCD"/>
    <property type="match status" value="1"/>
</dbReference>
<dbReference type="CDD" id="cd07377">
    <property type="entry name" value="WHTH_GntR"/>
    <property type="match status" value="1"/>
</dbReference>
<dbReference type="PROSITE" id="PS50949">
    <property type="entry name" value="HTH_GNTR"/>
    <property type="match status" value="1"/>
</dbReference>
<dbReference type="GO" id="GO:0003677">
    <property type="term" value="F:DNA binding"/>
    <property type="evidence" value="ECO:0007669"/>
    <property type="project" value="UniProtKB-KW"/>
</dbReference>
<dbReference type="InterPro" id="IPR036390">
    <property type="entry name" value="WH_DNA-bd_sf"/>
</dbReference>
<evidence type="ECO:0000259" key="4">
    <source>
        <dbReference type="PROSITE" id="PS50949"/>
    </source>
</evidence>
<keyword evidence="1" id="KW-0805">Transcription regulation</keyword>
<dbReference type="RefSeq" id="WP_029268800.1">
    <property type="nucleotide sequence ID" value="NZ_JAGIKX010000020.1"/>
</dbReference>
<evidence type="ECO:0000313" key="6">
    <source>
        <dbReference type="Proteomes" id="UP001519294"/>
    </source>
</evidence>